<keyword evidence="10" id="KW-0256">Endoplasmic reticulum</keyword>
<dbReference type="InterPro" id="IPR007130">
    <property type="entry name" value="DAGAT"/>
</dbReference>
<feature type="region of interest" description="Disordered" evidence="15">
    <location>
        <begin position="1"/>
        <end position="25"/>
    </location>
</feature>
<evidence type="ECO:0000256" key="12">
    <source>
        <dbReference type="ARBA" id="ARBA00023098"/>
    </source>
</evidence>
<evidence type="ECO:0000256" key="10">
    <source>
        <dbReference type="ARBA" id="ARBA00022824"/>
    </source>
</evidence>
<keyword evidence="12" id="KW-0443">Lipid metabolism</keyword>
<dbReference type="PANTHER" id="PTHR12317">
    <property type="entry name" value="DIACYLGLYCEROL O-ACYLTRANSFERASE"/>
    <property type="match status" value="1"/>
</dbReference>
<keyword evidence="14" id="KW-0012">Acyltransferase</keyword>
<evidence type="ECO:0000256" key="9">
    <source>
        <dbReference type="ARBA" id="ARBA00022798"/>
    </source>
</evidence>
<evidence type="ECO:0000313" key="19">
    <source>
        <dbReference type="Proteomes" id="UP000285883"/>
    </source>
</evidence>
<comment type="caution">
    <text evidence="17">The sequence shown here is derived from an EMBL/GenBank/DDBJ whole genome shotgun (WGS) entry which is preliminary data.</text>
</comment>
<evidence type="ECO:0000256" key="7">
    <source>
        <dbReference type="ARBA" id="ARBA00022679"/>
    </source>
</evidence>
<dbReference type="Proteomes" id="UP000285624">
    <property type="component" value="Unassembled WGS sequence"/>
</dbReference>
<evidence type="ECO:0000256" key="4">
    <source>
        <dbReference type="ARBA" id="ARBA00005420"/>
    </source>
</evidence>
<keyword evidence="7" id="KW-0808">Transferase</keyword>
<evidence type="ECO:0000256" key="6">
    <source>
        <dbReference type="ARBA" id="ARBA00022516"/>
    </source>
</evidence>
<dbReference type="PANTHER" id="PTHR12317:SF0">
    <property type="entry name" value="ACYLTRANSFERASE"/>
    <property type="match status" value="1"/>
</dbReference>
<reference evidence="18 19" key="1">
    <citation type="submission" date="2018-07" db="EMBL/GenBank/DDBJ databases">
        <title>Genome sequencing of oomycete isolates from Chile give support for New Zealand origin for Phytophthora kernoviae and make available the first Nothophytophthora sp. genome.</title>
        <authorList>
            <person name="Studholme D.J."/>
            <person name="Sanfuentes E."/>
            <person name="Panda P."/>
            <person name="Hill R."/>
            <person name="Sambles C."/>
            <person name="Grant M."/>
            <person name="Williams N.M."/>
            <person name="Mcdougal R.L."/>
        </authorList>
    </citation>
    <scope>NUCLEOTIDE SEQUENCE [LARGE SCALE GENOMIC DNA]</scope>
    <source>
        <strain evidence="16">Chile2</strain>
        <strain evidence="17">Chile4</strain>
    </source>
</reference>
<dbReference type="STRING" id="325452.A0A3R7JQG3"/>
<evidence type="ECO:0000256" key="3">
    <source>
        <dbReference type="ARBA" id="ARBA00005189"/>
    </source>
</evidence>
<evidence type="ECO:0000313" key="16">
    <source>
        <dbReference type="EMBL" id="RLN32304.1"/>
    </source>
</evidence>
<accession>A0A3R7JQG3</accession>
<dbReference type="GO" id="GO:0006071">
    <property type="term" value="P:glycerol metabolic process"/>
    <property type="evidence" value="ECO:0007669"/>
    <property type="project" value="UniProtKB-KW"/>
</dbReference>
<comment type="subcellular location">
    <subcellularLocation>
        <location evidence="1">Endoplasmic reticulum membrane</location>
        <topology evidence="1">Multi-pass membrane protein</topology>
    </subcellularLocation>
</comment>
<evidence type="ECO:0000313" key="18">
    <source>
        <dbReference type="Proteomes" id="UP000285624"/>
    </source>
</evidence>
<dbReference type="Pfam" id="PF03982">
    <property type="entry name" value="DAGAT"/>
    <property type="match status" value="1"/>
</dbReference>
<keyword evidence="13" id="KW-0472">Membrane</keyword>
<keyword evidence="8" id="KW-0812">Transmembrane</keyword>
<evidence type="ECO:0000256" key="14">
    <source>
        <dbReference type="ARBA" id="ARBA00023315"/>
    </source>
</evidence>
<keyword evidence="6" id="KW-0444">Lipid biosynthesis</keyword>
<dbReference type="GO" id="GO:0019432">
    <property type="term" value="P:triglyceride biosynthetic process"/>
    <property type="evidence" value="ECO:0007669"/>
    <property type="project" value="TreeGrafter"/>
</dbReference>
<keyword evidence="9" id="KW-0319">Glycerol metabolism</keyword>
<comment type="pathway">
    <text evidence="3">Lipid metabolism.</text>
</comment>
<dbReference type="CDD" id="cd07987">
    <property type="entry name" value="LPLAT_MGAT-like"/>
    <property type="match status" value="1"/>
</dbReference>
<protein>
    <recommendedName>
        <fullName evidence="5">diacylglycerol O-acyltransferase</fullName>
        <ecNumber evidence="5">2.3.1.20</ecNumber>
    </recommendedName>
</protein>
<name>A0A3R7JQG3_9STRA</name>
<dbReference type="GO" id="GO:0005789">
    <property type="term" value="C:endoplasmic reticulum membrane"/>
    <property type="evidence" value="ECO:0007669"/>
    <property type="project" value="UniProtKB-SubCell"/>
</dbReference>
<dbReference type="Proteomes" id="UP000285883">
    <property type="component" value="Unassembled WGS sequence"/>
</dbReference>
<evidence type="ECO:0000256" key="15">
    <source>
        <dbReference type="SAM" id="MobiDB-lite"/>
    </source>
</evidence>
<dbReference type="EC" id="2.3.1.20" evidence="5"/>
<evidence type="ECO:0000256" key="1">
    <source>
        <dbReference type="ARBA" id="ARBA00004477"/>
    </source>
</evidence>
<keyword evidence="18" id="KW-1185">Reference proteome</keyword>
<organism evidence="17 18">
    <name type="scientific">Phytophthora kernoviae</name>
    <dbReference type="NCBI Taxonomy" id="325452"/>
    <lineage>
        <taxon>Eukaryota</taxon>
        <taxon>Sar</taxon>
        <taxon>Stramenopiles</taxon>
        <taxon>Oomycota</taxon>
        <taxon>Peronosporomycetes</taxon>
        <taxon>Peronosporales</taxon>
        <taxon>Peronosporaceae</taxon>
        <taxon>Phytophthora</taxon>
    </lineage>
</organism>
<dbReference type="EMBL" id="MAYM02000852">
    <property type="protein sequence ID" value="RLN32304.1"/>
    <property type="molecule type" value="Genomic_DNA"/>
</dbReference>
<dbReference type="GO" id="GO:0004144">
    <property type="term" value="F:diacylglycerol O-acyltransferase activity"/>
    <property type="evidence" value="ECO:0007669"/>
    <property type="project" value="UniProtKB-EC"/>
</dbReference>
<evidence type="ECO:0000313" key="17">
    <source>
        <dbReference type="EMBL" id="RLN76106.1"/>
    </source>
</evidence>
<keyword evidence="11" id="KW-1133">Transmembrane helix</keyword>
<dbReference type="EMBL" id="MBDN02000346">
    <property type="protein sequence ID" value="RLN76106.1"/>
    <property type="molecule type" value="Genomic_DNA"/>
</dbReference>
<comment type="similarity">
    <text evidence="4">Belongs to the diacylglycerol acyltransferase family.</text>
</comment>
<sequence>MGQVCSGAGASKHVSVPRDPADKELDPIDMRKTKIPNFDSFFESASAPLNELVEIHNSIAESEENLKAAAAALQGETQVRLTVSGSGRVALVLWRFDDKDQVRILSAAEREIKLKSSTELQEAFNVSDHVITNLNSALERPSAGELICEYAEKRGRLFVTKRGQFDVLVRDVNVAVFTLRKHLMLQAHMTSLSEAMMVLRKELSKVEDVRALSVATDENGVIKIMNGDREMDLRKIDNLRAPVAQLRDALVELIDNVDTAVTSVPELAESSAAFVDEAKGFPAKIPDAVSNSGLSLTEMPKAATATTSNVKALSNGPKIARATAIMIQYAVEENDVTPCVEPGKRALFTFHPHGVLTCGFSFNGAHHLTFQRAACRWISAENLFWFPLMRDILHWMEFSSSTKASMQSIMRTGQNLCLLPGGFEEATLFQRGKHRVYIKNRFGFIKLALQHGYDIYPAYTFGEEYTYHAFPYLQQLRLQLNRFRVPGAIFFGIPLCFFLPRPDVDLITVVSKPLRLPQIEHPSREVVKEFHDKYMEALQDLFDSYKGVYAVDPKATLEFY</sequence>
<gene>
    <name evidence="16" type="ORF">BBI17_005721</name>
    <name evidence="17" type="ORF">BBO99_00007799</name>
</gene>
<comment type="pathway">
    <text evidence="2">Glycerolipid metabolism; triacylglycerol biosynthesis.</text>
</comment>
<evidence type="ECO:0000256" key="13">
    <source>
        <dbReference type="ARBA" id="ARBA00023136"/>
    </source>
</evidence>
<dbReference type="AlphaFoldDB" id="A0A3R7JQG3"/>
<evidence type="ECO:0000256" key="8">
    <source>
        <dbReference type="ARBA" id="ARBA00022692"/>
    </source>
</evidence>
<evidence type="ECO:0000256" key="11">
    <source>
        <dbReference type="ARBA" id="ARBA00022989"/>
    </source>
</evidence>
<evidence type="ECO:0000256" key="2">
    <source>
        <dbReference type="ARBA" id="ARBA00004771"/>
    </source>
</evidence>
<proteinExistence type="inferred from homology"/>
<evidence type="ECO:0000256" key="5">
    <source>
        <dbReference type="ARBA" id="ARBA00013244"/>
    </source>
</evidence>